<evidence type="ECO:0000313" key="2">
    <source>
        <dbReference type="Proteomes" id="UP000516380"/>
    </source>
</evidence>
<protein>
    <recommendedName>
        <fullName evidence="3">Phage Mu F like family protein</fullName>
    </recommendedName>
</protein>
<dbReference type="AlphaFoldDB" id="A0A7G1IP53"/>
<reference evidence="1 2" key="1">
    <citation type="submission" date="2020-07" db="EMBL/GenBank/DDBJ databases">
        <title>Mycobacterium kansasii (former subtype) with zoonotic potential isolated from diseased indoor pet cat, Japan.</title>
        <authorList>
            <person name="Fukano H."/>
            <person name="Terazono T."/>
            <person name="Hoshino Y."/>
        </authorList>
    </citation>
    <scope>NUCLEOTIDE SEQUENCE [LARGE SCALE GENOMIC DNA]</scope>
    <source>
        <strain evidence="1 2">Kuro-I</strain>
    </source>
</reference>
<keyword evidence="2" id="KW-1185">Reference proteome</keyword>
<proteinExistence type="predicted"/>
<evidence type="ECO:0008006" key="3">
    <source>
        <dbReference type="Google" id="ProtNLM"/>
    </source>
</evidence>
<dbReference type="Proteomes" id="UP000516380">
    <property type="component" value="Chromosome"/>
</dbReference>
<organism evidence="1 2">
    <name type="scientific">Mycobacterium kansasii</name>
    <dbReference type="NCBI Taxonomy" id="1768"/>
    <lineage>
        <taxon>Bacteria</taxon>
        <taxon>Bacillati</taxon>
        <taxon>Actinomycetota</taxon>
        <taxon>Actinomycetes</taxon>
        <taxon>Mycobacteriales</taxon>
        <taxon>Mycobacteriaceae</taxon>
        <taxon>Mycobacterium</taxon>
    </lineage>
</organism>
<accession>A0A7G1IP53</accession>
<sequence length="221" mass="23896">MTVDAYQAQTESLAEATATRVAGVYEALLAGYLTEDEAQQLIAAAVNTANATSFSLADAYIAMQIEHATGTPTPATGVLPLDDVERLIQAVHTIFEDMVQQAEAHIAATTSPAADPVHTAGMRLERLARSEPLETGQKASVAAMTAQPLVEGWTRQMDADPCQLCQWWAREGRISPKNHPFPSHKGCNCQPKVVLAQRIRPTQYTRRLGRANAPTGTQFTL</sequence>
<name>A0A7G1IP53_MYCKA</name>
<evidence type="ECO:0000313" key="1">
    <source>
        <dbReference type="EMBL" id="BCI92746.1"/>
    </source>
</evidence>
<dbReference type="EMBL" id="AP023343">
    <property type="protein sequence ID" value="BCI92746.1"/>
    <property type="molecule type" value="Genomic_DNA"/>
</dbReference>
<gene>
    <name evidence="1" type="ORF">NIIDMKKI_79520</name>
</gene>